<dbReference type="Proteomes" id="UP000298663">
    <property type="component" value="Unassembled WGS sequence"/>
</dbReference>
<gene>
    <name evidence="1" type="ORF">L596_024474</name>
</gene>
<reference evidence="1 2" key="2">
    <citation type="journal article" date="2019" name="G3 (Bethesda)">
        <title>Hybrid Assembly of the Genome of the Entomopathogenic Nematode Steinernema carpocapsae Identifies the X-Chromosome.</title>
        <authorList>
            <person name="Serra L."/>
            <person name="Macchietto M."/>
            <person name="Macias-Munoz A."/>
            <person name="McGill C.J."/>
            <person name="Rodriguez I.M."/>
            <person name="Rodriguez B."/>
            <person name="Murad R."/>
            <person name="Mortazavi A."/>
        </authorList>
    </citation>
    <scope>NUCLEOTIDE SEQUENCE [LARGE SCALE GENOMIC DNA]</scope>
    <source>
        <strain evidence="1 2">ALL</strain>
    </source>
</reference>
<evidence type="ECO:0000313" key="2">
    <source>
        <dbReference type="Proteomes" id="UP000298663"/>
    </source>
</evidence>
<name>A0A4U5MGV2_STECR</name>
<dbReference type="AlphaFoldDB" id="A0A4U5MGV2"/>
<protein>
    <submittedName>
        <fullName evidence="1">Uncharacterized protein</fullName>
    </submittedName>
</protein>
<evidence type="ECO:0000313" key="1">
    <source>
        <dbReference type="EMBL" id="TKR68499.1"/>
    </source>
</evidence>
<dbReference type="EMBL" id="AZBU02000008">
    <property type="protein sequence ID" value="TKR68499.1"/>
    <property type="molecule type" value="Genomic_DNA"/>
</dbReference>
<sequence length="76" mass="8380">MAATRALRFSASQNALLPRWNCHASCRGILFGSVFTVCDLWLLTDTPGRVPKIFHEKGDFLAATASSSTVFHKCHN</sequence>
<accession>A0A4U5MGV2</accession>
<proteinExistence type="predicted"/>
<comment type="caution">
    <text evidence="1">The sequence shown here is derived from an EMBL/GenBank/DDBJ whole genome shotgun (WGS) entry which is preliminary data.</text>
</comment>
<keyword evidence="2" id="KW-1185">Reference proteome</keyword>
<organism evidence="1 2">
    <name type="scientific">Steinernema carpocapsae</name>
    <name type="common">Entomopathogenic nematode</name>
    <dbReference type="NCBI Taxonomy" id="34508"/>
    <lineage>
        <taxon>Eukaryota</taxon>
        <taxon>Metazoa</taxon>
        <taxon>Ecdysozoa</taxon>
        <taxon>Nematoda</taxon>
        <taxon>Chromadorea</taxon>
        <taxon>Rhabditida</taxon>
        <taxon>Tylenchina</taxon>
        <taxon>Panagrolaimomorpha</taxon>
        <taxon>Strongyloidoidea</taxon>
        <taxon>Steinernematidae</taxon>
        <taxon>Steinernema</taxon>
    </lineage>
</organism>
<reference evidence="1 2" key="1">
    <citation type="journal article" date="2015" name="Genome Biol.">
        <title>Comparative genomics of Steinernema reveals deeply conserved gene regulatory networks.</title>
        <authorList>
            <person name="Dillman A.R."/>
            <person name="Macchietto M."/>
            <person name="Porter C.F."/>
            <person name="Rogers A."/>
            <person name="Williams B."/>
            <person name="Antoshechkin I."/>
            <person name="Lee M.M."/>
            <person name="Goodwin Z."/>
            <person name="Lu X."/>
            <person name="Lewis E.E."/>
            <person name="Goodrich-Blair H."/>
            <person name="Stock S.P."/>
            <person name="Adams B.J."/>
            <person name="Sternberg P.W."/>
            <person name="Mortazavi A."/>
        </authorList>
    </citation>
    <scope>NUCLEOTIDE SEQUENCE [LARGE SCALE GENOMIC DNA]</scope>
    <source>
        <strain evidence="1 2">ALL</strain>
    </source>
</reference>